<keyword evidence="3" id="KW-1185">Reference proteome</keyword>
<sequence length="352" mass="38963">MSVRFSPTTDKWRIKRQHNATTPRTMRVVLLALLLSLALADQGCPPGAFLSIAGDKCFHPVPALVDFRTAEIVCASFGGHLASVHDKWDNDALIGIHKEILTQASKNLVADHFGTYWLGGRDVNSSGSWTWIDGSSFNYNNWAAGGGMAWQNCLLLDGATALWQPYDCQQKAKFVCQTDIWVTQPSSPTVFVPSTTRTPTGPIFTATTTTPSTRTFPTTPTTLRCPGSRHSCIEGQCYVAVECALKWNHASSNCKAMKGQLASIHSAQVERLIVKEVYNYMERPFWIGGQLDKTGNLSWSDGTGVEYTNWNPGEPSNIWNDRCVAIYDGSYSKRWYTYKCSDAWPSVCVVPL</sequence>
<dbReference type="InterPro" id="IPR016187">
    <property type="entry name" value="CTDL_fold"/>
</dbReference>
<dbReference type="CDD" id="cd00037">
    <property type="entry name" value="CLECT"/>
    <property type="match status" value="2"/>
</dbReference>
<dbReference type="SUPFAM" id="SSF56436">
    <property type="entry name" value="C-type lectin-like"/>
    <property type="match status" value="2"/>
</dbReference>
<dbReference type="PANTHER" id="PTHR22803">
    <property type="entry name" value="MANNOSE, PHOSPHOLIPASE, LECTIN RECEPTOR RELATED"/>
    <property type="match status" value="1"/>
</dbReference>
<dbReference type="AlphaFoldDB" id="A0A1I7YR95"/>
<proteinExistence type="predicted"/>
<reference evidence="4" key="1">
    <citation type="submission" date="2016-11" db="UniProtKB">
        <authorList>
            <consortium name="WormBaseParasite"/>
        </authorList>
    </citation>
    <scope>IDENTIFICATION</scope>
</reference>
<feature type="signal peptide" evidence="1">
    <location>
        <begin position="1"/>
        <end position="40"/>
    </location>
</feature>
<organism evidence="3 4">
    <name type="scientific">Steinernema glaseri</name>
    <dbReference type="NCBI Taxonomy" id="37863"/>
    <lineage>
        <taxon>Eukaryota</taxon>
        <taxon>Metazoa</taxon>
        <taxon>Ecdysozoa</taxon>
        <taxon>Nematoda</taxon>
        <taxon>Chromadorea</taxon>
        <taxon>Rhabditida</taxon>
        <taxon>Tylenchina</taxon>
        <taxon>Panagrolaimomorpha</taxon>
        <taxon>Strongyloidoidea</taxon>
        <taxon>Steinernematidae</taxon>
        <taxon>Steinernema</taxon>
    </lineage>
</organism>
<feature type="domain" description="C-type lectin" evidence="2">
    <location>
        <begin position="53"/>
        <end position="177"/>
    </location>
</feature>
<name>A0A1I7YR95_9BILA</name>
<dbReference type="Proteomes" id="UP000095287">
    <property type="component" value="Unplaced"/>
</dbReference>
<dbReference type="PROSITE" id="PS50041">
    <property type="entry name" value="C_TYPE_LECTIN_2"/>
    <property type="match status" value="2"/>
</dbReference>
<feature type="chain" id="PRO_5009312466" evidence="1">
    <location>
        <begin position="41"/>
        <end position="352"/>
    </location>
</feature>
<keyword evidence="1" id="KW-0732">Signal</keyword>
<dbReference type="InterPro" id="IPR016186">
    <property type="entry name" value="C-type_lectin-like/link_sf"/>
</dbReference>
<evidence type="ECO:0000259" key="2">
    <source>
        <dbReference type="PROSITE" id="PS50041"/>
    </source>
</evidence>
<evidence type="ECO:0000313" key="3">
    <source>
        <dbReference type="Proteomes" id="UP000095287"/>
    </source>
</evidence>
<feature type="domain" description="C-type lectin" evidence="2">
    <location>
        <begin position="233"/>
        <end position="349"/>
    </location>
</feature>
<accession>A0A1I7YR95</accession>
<protein>
    <submittedName>
        <fullName evidence="4">C-type lectin domain-containing protein</fullName>
    </submittedName>
</protein>
<dbReference type="WBParaSite" id="L893_g18900.t1">
    <property type="protein sequence ID" value="L893_g18900.t1"/>
    <property type="gene ID" value="L893_g18900"/>
</dbReference>
<dbReference type="InterPro" id="IPR001304">
    <property type="entry name" value="C-type_lectin-like"/>
</dbReference>
<dbReference type="InterPro" id="IPR050111">
    <property type="entry name" value="C-type_lectin/snaclec_domain"/>
</dbReference>
<dbReference type="Pfam" id="PF00059">
    <property type="entry name" value="Lectin_C"/>
    <property type="match status" value="2"/>
</dbReference>
<dbReference type="Gene3D" id="3.10.100.10">
    <property type="entry name" value="Mannose-Binding Protein A, subunit A"/>
    <property type="match status" value="2"/>
</dbReference>
<evidence type="ECO:0000313" key="4">
    <source>
        <dbReference type="WBParaSite" id="L893_g18900.t1"/>
    </source>
</evidence>
<dbReference type="SMART" id="SM00034">
    <property type="entry name" value="CLECT"/>
    <property type="match status" value="2"/>
</dbReference>
<evidence type="ECO:0000256" key="1">
    <source>
        <dbReference type="SAM" id="SignalP"/>
    </source>
</evidence>